<dbReference type="RefSeq" id="WP_144986698.1">
    <property type="nucleotide sequence ID" value="NZ_CP037920.1"/>
</dbReference>
<keyword evidence="2" id="KW-0472">Membrane</keyword>
<feature type="transmembrane region" description="Helical" evidence="2">
    <location>
        <begin position="171"/>
        <end position="197"/>
    </location>
</feature>
<feature type="transmembrane region" description="Helical" evidence="2">
    <location>
        <begin position="335"/>
        <end position="353"/>
    </location>
</feature>
<evidence type="ECO:0000313" key="3">
    <source>
        <dbReference type="EMBL" id="QDT98219.1"/>
    </source>
</evidence>
<feature type="transmembrane region" description="Helical" evidence="2">
    <location>
        <begin position="251"/>
        <end position="274"/>
    </location>
</feature>
<organism evidence="3 4">
    <name type="scientific">Gimesia aquarii</name>
    <dbReference type="NCBI Taxonomy" id="2527964"/>
    <lineage>
        <taxon>Bacteria</taxon>
        <taxon>Pseudomonadati</taxon>
        <taxon>Planctomycetota</taxon>
        <taxon>Planctomycetia</taxon>
        <taxon>Planctomycetales</taxon>
        <taxon>Planctomycetaceae</taxon>
        <taxon>Gimesia</taxon>
    </lineage>
</organism>
<feature type="transmembrane region" description="Helical" evidence="2">
    <location>
        <begin position="98"/>
        <end position="121"/>
    </location>
</feature>
<evidence type="ECO:0000256" key="1">
    <source>
        <dbReference type="SAM" id="MobiDB-lite"/>
    </source>
</evidence>
<keyword evidence="2" id="KW-0812">Transmembrane</keyword>
<dbReference type="EMBL" id="CP037920">
    <property type="protein sequence ID" value="QDT98219.1"/>
    <property type="molecule type" value="Genomic_DNA"/>
</dbReference>
<reference evidence="3 4" key="1">
    <citation type="submission" date="2019-03" db="EMBL/GenBank/DDBJ databases">
        <title>Deep-cultivation of Planctomycetes and their phenomic and genomic characterization uncovers novel biology.</title>
        <authorList>
            <person name="Wiegand S."/>
            <person name="Jogler M."/>
            <person name="Boedeker C."/>
            <person name="Pinto D."/>
            <person name="Vollmers J."/>
            <person name="Rivas-Marin E."/>
            <person name="Kohn T."/>
            <person name="Peeters S.H."/>
            <person name="Heuer A."/>
            <person name="Rast P."/>
            <person name="Oberbeckmann S."/>
            <person name="Bunk B."/>
            <person name="Jeske O."/>
            <person name="Meyerdierks A."/>
            <person name="Storesund J.E."/>
            <person name="Kallscheuer N."/>
            <person name="Luecker S."/>
            <person name="Lage O.M."/>
            <person name="Pohl T."/>
            <person name="Merkel B.J."/>
            <person name="Hornburger P."/>
            <person name="Mueller R.-W."/>
            <person name="Bruemmer F."/>
            <person name="Labrenz M."/>
            <person name="Spormann A.M."/>
            <person name="Op den Camp H."/>
            <person name="Overmann J."/>
            <person name="Amann R."/>
            <person name="Jetten M.S.M."/>
            <person name="Mascher T."/>
            <person name="Medema M.H."/>
            <person name="Devos D.P."/>
            <person name="Kaster A.-K."/>
            <person name="Ovreas L."/>
            <person name="Rohde M."/>
            <person name="Galperin M.Y."/>
            <person name="Jogler C."/>
        </authorList>
    </citation>
    <scope>NUCLEOTIDE SEQUENCE [LARGE SCALE GENOMIC DNA]</scope>
    <source>
        <strain evidence="3 4">V144</strain>
    </source>
</reference>
<feature type="transmembrane region" description="Helical" evidence="2">
    <location>
        <begin position="128"/>
        <end position="151"/>
    </location>
</feature>
<feature type="transmembrane region" description="Helical" evidence="2">
    <location>
        <begin position="58"/>
        <end position="86"/>
    </location>
</feature>
<evidence type="ECO:0000313" key="4">
    <source>
        <dbReference type="Proteomes" id="UP000318704"/>
    </source>
</evidence>
<dbReference type="AlphaFoldDB" id="A0A517VZ01"/>
<name>A0A517VZ01_9PLAN</name>
<gene>
    <name evidence="3" type="ORF">V144x_37050</name>
</gene>
<proteinExistence type="predicted"/>
<feature type="compositionally biased region" description="Low complexity" evidence="1">
    <location>
        <begin position="27"/>
        <end position="40"/>
    </location>
</feature>
<dbReference type="Proteomes" id="UP000318704">
    <property type="component" value="Chromosome"/>
</dbReference>
<dbReference type="KEGG" id="gaw:V144x_37050"/>
<evidence type="ECO:0000256" key="2">
    <source>
        <dbReference type="SAM" id="Phobius"/>
    </source>
</evidence>
<protein>
    <submittedName>
        <fullName evidence="3">Uncharacterized protein</fullName>
    </submittedName>
</protein>
<feature type="transmembrane region" description="Helical" evidence="2">
    <location>
        <begin position="218"/>
        <end position="239"/>
    </location>
</feature>
<accession>A0A517VZ01</accession>
<feature type="transmembrane region" description="Helical" evidence="2">
    <location>
        <begin position="281"/>
        <end position="305"/>
    </location>
</feature>
<sequence>MNDNEIDDASQADEPTKPDPVSNELPAQSAQSTSAGGSSSVDNQSTDSPPFKDRSTGLIIFGLLQIFMGGCCALMIPLMLLSLAVAPDVNPQLDTQTLVPAIGIYALLAVLLIWLGVGSFLARRWARALTLVLAWMWLVIGILAMIMIVVWMPNLFNMAAQDQKIPPEMLLFMQVVMTGTISCMYLFLPGIFVLFYQSKHVKATCEMKDPHVRWTDKCPLPVLAMSLFLGYSSLSIFYSASYGFVTPFFGILLKGVSGGLVMLVFSLLSVYLAWATYKLKIAAWWTVLIAYVTLGVSGIITFSRIGMMDFYKEMNLPKEQLKIIEQSGMIDRMNLPLIFSLSFVVFVGYMLWVRKYFVSSS</sequence>
<keyword evidence="2" id="KW-1133">Transmembrane helix</keyword>
<feature type="region of interest" description="Disordered" evidence="1">
    <location>
        <begin position="1"/>
        <end position="50"/>
    </location>
</feature>
<feature type="compositionally biased region" description="Acidic residues" evidence="1">
    <location>
        <begin position="1"/>
        <end position="11"/>
    </location>
</feature>